<protein>
    <submittedName>
        <fullName evidence="1">Uncharacterized protein</fullName>
    </submittedName>
</protein>
<name>A0A3M7PCG1_BRAPC</name>
<proteinExistence type="predicted"/>
<sequence length="73" mass="8721">SKLTHIKKLKKTFISFCDSLLLALEQLLESSILSLKTFIKFNFEIKKNWHGIFINIINFEDELESYLRTDEKR</sequence>
<feature type="non-terminal residue" evidence="1">
    <location>
        <position position="1"/>
    </location>
</feature>
<dbReference type="EMBL" id="REGN01011891">
    <property type="protein sequence ID" value="RMZ96801.1"/>
    <property type="molecule type" value="Genomic_DNA"/>
</dbReference>
<reference evidence="1 2" key="1">
    <citation type="journal article" date="2018" name="Sci. Rep.">
        <title>Genomic signatures of local adaptation to the degree of environmental predictability in rotifers.</title>
        <authorList>
            <person name="Franch-Gras L."/>
            <person name="Hahn C."/>
            <person name="Garcia-Roger E.M."/>
            <person name="Carmona M.J."/>
            <person name="Serra M."/>
            <person name="Gomez A."/>
        </authorList>
    </citation>
    <scope>NUCLEOTIDE SEQUENCE [LARGE SCALE GENOMIC DNA]</scope>
    <source>
        <strain evidence="1">HYR1</strain>
    </source>
</reference>
<feature type="non-terminal residue" evidence="1">
    <location>
        <position position="73"/>
    </location>
</feature>
<gene>
    <name evidence="1" type="ORF">BpHYR1_050162</name>
</gene>
<dbReference type="Proteomes" id="UP000276133">
    <property type="component" value="Unassembled WGS sequence"/>
</dbReference>
<organism evidence="1 2">
    <name type="scientific">Brachionus plicatilis</name>
    <name type="common">Marine rotifer</name>
    <name type="synonym">Brachionus muelleri</name>
    <dbReference type="NCBI Taxonomy" id="10195"/>
    <lineage>
        <taxon>Eukaryota</taxon>
        <taxon>Metazoa</taxon>
        <taxon>Spiralia</taxon>
        <taxon>Gnathifera</taxon>
        <taxon>Rotifera</taxon>
        <taxon>Eurotatoria</taxon>
        <taxon>Monogononta</taxon>
        <taxon>Pseudotrocha</taxon>
        <taxon>Ploima</taxon>
        <taxon>Brachionidae</taxon>
        <taxon>Brachionus</taxon>
    </lineage>
</organism>
<keyword evidence="2" id="KW-1185">Reference proteome</keyword>
<accession>A0A3M7PCG1</accession>
<dbReference type="AlphaFoldDB" id="A0A3M7PCG1"/>
<comment type="caution">
    <text evidence="1">The sequence shown here is derived from an EMBL/GenBank/DDBJ whole genome shotgun (WGS) entry which is preliminary data.</text>
</comment>
<evidence type="ECO:0000313" key="1">
    <source>
        <dbReference type="EMBL" id="RMZ96801.1"/>
    </source>
</evidence>
<evidence type="ECO:0000313" key="2">
    <source>
        <dbReference type="Proteomes" id="UP000276133"/>
    </source>
</evidence>